<proteinExistence type="predicted"/>
<evidence type="ECO:0000313" key="1">
    <source>
        <dbReference type="EMBL" id="KZS63112.1"/>
    </source>
</evidence>
<comment type="caution">
    <text evidence="1">The sequence shown here is derived from an EMBL/GenBank/DDBJ whole genome shotgun (WGS) entry which is preliminary data.</text>
</comment>
<sequence>MQNIITYRKTKQGQWVVYGPARCFGQVPASGRWIEVTKRDGTIKRELIDHLGKCFQVDGEPMVYGYIRPQAQMTRSQRFASYQDRLDAEHTRRMALWGIDE</sequence>
<reference evidence="2" key="1">
    <citation type="submission" date="2016-04" db="EMBL/GenBank/DDBJ databases">
        <authorList>
            <person name="Strapagiel D."/>
            <person name="Borowka P."/>
            <person name="Marciniak B."/>
            <person name="Bakula Z."/>
            <person name="Van Ingen J."/>
            <person name="Safianowska A."/>
            <person name="Dziadek J."/>
            <person name="Jagielski T."/>
        </authorList>
    </citation>
    <scope>NUCLEOTIDE SEQUENCE [LARGE SCALE GENOMIC DNA]</scope>
    <source>
        <strain evidence="2">1010001458</strain>
    </source>
</reference>
<accession>A0A164B4K1</accession>
<name>A0A164B4K1_9MYCO</name>
<evidence type="ECO:0000313" key="2">
    <source>
        <dbReference type="Proteomes" id="UP000077342"/>
    </source>
</evidence>
<protein>
    <submittedName>
        <fullName evidence="1">Uncharacterized protein</fullName>
    </submittedName>
</protein>
<gene>
    <name evidence="1" type="ORF">A4G28_04575</name>
</gene>
<dbReference type="RefSeq" id="WP_075510343.1">
    <property type="nucleotide sequence ID" value="NZ_LWCI01000100.1"/>
</dbReference>
<organism evidence="1 2">
    <name type="scientific">Mycobacterium ostraviense</name>
    <dbReference type="NCBI Taxonomy" id="2738409"/>
    <lineage>
        <taxon>Bacteria</taxon>
        <taxon>Bacillati</taxon>
        <taxon>Actinomycetota</taxon>
        <taxon>Actinomycetes</taxon>
        <taxon>Mycobacteriales</taxon>
        <taxon>Mycobacteriaceae</taxon>
        <taxon>Mycobacterium</taxon>
    </lineage>
</organism>
<dbReference type="Proteomes" id="UP000077342">
    <property type="component" value="Unassembled WGS sequence"/>
</dbReference>
<dbReference type="EMBL" id="LWCI01000100">
    <property type="protein sequence ID" value="KZS63112.1"/>
    <property type="molecule type" value="Genomic_DNA"/>
</dbReference>
<keyword evidence="2" id="KW-1185">Reference proteome</keyword>
<dbReference type="AlphaFoldDB" id="A0A164B4K1"/>